<protein>
    <submittedName>
        <fullName evidence="1">Uncharacterized protein</fullName>
    </submittedName>
</protein>
<reference evidence="1" key="1">
    <citation type="submission" date="2019-05" db="EMBL/GenBank/DDBJ databases">
        <authorList>
            <person name="Piombo E."/>
        </authorList>
    </citation>
    <scope>NUCLEOTIDE SEQUENCE</scope>
    <source>
        <strain evidence="1">C2S</strain>
    </source>
</reference>
<proteinExistence type="predicted"/>
<feature type="non-terminal residue" evidence="1">
    <location>
        <position position="1"/>
    </location>
</feature>
<dbReference type="AlphaFoldDB" id="A0A9Q9UCS0"/>
<organism evidence="1 2">
    <name type="scientific">Fusarium fujikuroi</name>
    <name type="common">Bakanae and foot rot disease fungus</name>
    <name type="synonym">Gibberella fujikuroi</name>
    <dbReference type="NCBI Taxonomy" id="5127"/>
    <lineage>
        <taxon>Eukaryota</taxon>
        <taxon>Fungi</taxon>
        <taxon>Dikarya</taxon>
        <taxon>Ascomycota</taxon>
        <taxon>Pezizomycotina</taxon>
        <taxon>Sordariomycetes</taxon>
        <taxon>Hypocreomycetidae</taxon>
        <taxon>Hypocreales</taxon>
        <taxon>Nectriaceae</taxon>
        <taxon>Fusarium</taxon>
        <taxon>Fusarium fujikuroi species complex</taxon>
    </lineage>
</organism>
<accession>A0A9Q9UCS0</accession>
<sequence length="92" mass="10117">NKQATTVQATKLSSTYKHVPRLAGQTALSRTRPRTGLSTRMQMDVRADETRPRAPCSPEQTVIVDVTIIETQTDSFDSCHGHTTGLSEDDCL</sequence>
<name>A0A9Q9UCS0_FUSFU</name>
<dbReference type="EMBL" id="CABFJX010000374">
    <property type="protein sequence ID" value="VTT74552.1"/>
    <property type="molecule type" value="Genomic_DNA"/>
</dbReference>
<comment type="caution">
    <text evidence="1">The sequence shown here is derived from an EMBL/GenBank/DDBJ whole genome shotgun (WGS) entry which is preliminary data.</text>
</comment>
<dbReference type="Proteomes" id="UP000760494">
    <property type="component" value="Unassembled WGS sequence"/>
</dbReference>
<evidence type="ECO:0000313" key="1">
    <source>
        <dbReference type="EMBL" id="VTT74552.1"/>
    </source>
</evidence>
<evidence type="ECO:0000313" key="2">
    <source>
        <dbReference type="Proteomes" id="UP000760494"/>
    </source>
</evidence>
<gene>
    <name evidence="1" type="ORF">C2S_1750</name>
</gene>